<organism evidence="2 3">
    <name type="scientific">Frankia torreyi</name>
    <dbReference type="NCBI Taxonomy" id="1856"/>
    <lineage>
        <taxon>Bacteria</taxon>
        <taxon>Bacillati</taxon>
        <taxon>Actinomycetota</taxon>
        <taxon>Actinomycetes</taxon>
        <taxon>Frankiales</taxon>
        <taxon>Frankiaceae</taxon>
        <taxon>Frankia</taxon>
    </lineage>
</organism>
<proteinExistence type="predicted"/>
<dbReference type="CDD" id="cd01948">
    <property type="entry name" value="EAL"/>
    <property type="match status" value="1"/>
</dbReference>
<dbReference type="SUPFAM" id="SSF141868">
    <property type="entry name" value="EAL domain-like"/>
    <property type="match status" value="1"/>
</dbReference>
<dbReference type="Proteomes" id="UP000032545">
    <property type="component" value="Unassembled WGS sequence"/>
</dbReference>
<dbReference type="InterPro" id="IPR029016">
    <property type="entry name" value="GAF-like_dom_sf"/>
</dbReference>
<dbReference type="GO" id="GO:0071111">
    <property type="term" value="F:cyclic-guanylate-specific phosphodiesterase activity"/>
    <property type="evidence" value="ECO:0007669"/>
    <property type="project" value="InterPro"/>
</dbReference>
<dbReference type="PROSITE" id="PS50883">
    <property type="entry name" value="EAL"/>
    <property type="match status" value="1"/>
</dbReference>
<dbReference type="Gene3D" id="3.30.450.40">
    <property type="match status" value="1"/>
</dbReference>
<evidence type="ECO:0000259" key="1">
    <source>
        <dbReference type="PROSITE" id="PS50883"/>
    </source>
</evidence>
<comment type="caution">
    <text evidence="2">The sequence shown here is derived from an EMBL/GenBank/DDBJ whole genome shotgun (WGS) entry which is preliminary data.</text>
</comment>
<reference evidence="2 3" key="2">
    <citation type="journal article" date="2016" name="Genome Announc.">
        <title>Permanent Draft Genome Sequences for Two Variants of Frankia sp. Strain CpI1, the First Frankia Strain Isolated from Root Nodules of Comptonia peregrina.</title>
        <authorList>
            <person name="Oshone R."/>
            <person name="Hurst S.G.IV."/>
            <person name="Abebe-Akele F."/>
            <person name="Simpson S."/>
            <person name="Morris K."/>
            <person name="Thomas W.K."/>
            <person name="Tisa L.S."/>
        </authorList>
    </citation>
    <scope>NUCLEOTIDE SEQUENCE [LARGE SCALE GENOMIC DNA]</scope>
    <source>
        <strain evidence="3">CpI1-S</strain>
    </source>
</reference>
<feature type="domain" description="EAL" evidence="1">
    <location>
        <begin position="166"/>
        <end position="405"/>
    </location>
</feature>
<dbReference type="SMART" id="SM00052">
    <property type="entry name" value="EAL"/>
    <property type="match status" value="1"/>
</dbReference>
<dbReference type="OrthoDB" id="23692at2"/>
<dbReference type="InterPro" id="IPR003018">
    <property type="entry name" value="GAF"/>
</dbReference>
<accession>A0A0D8BFL2</accession>
<dbReference type="Gene3D" id="3.20.20.450">
    <property type="entry name" value="EAL domain"/>
    <property type="match status" value="1"/>
</dbReference>
<dbReference type="Pfam" id="PF01590">
    <property type="entry name" value="GAF"/>
    <property type="match status" value="1"/>
</dbReference>
<dbReference type="InterPro" id="IPR001633">
    <property type="entry name" value="EAL_dom"/>
</dbReference>
<dbReference type="PANTHER" id="PTHR33121">
    <property type="entry name" value="CYCLIC DI-GMP PHOSPHODIESTERASE PDEF"/>
    <property type="match status" value="1"/>
</dbReference>
<dbReference type="SMART" id="SM00065">
    <property type="entry name" value="GAF"/>
    <property type="match status" value="1"/>
</dbReference>
<dbReference type="EMBL" id="JYFN01000020">
    <property type="protein sequence ID" value="KJE22749.1"/>
    <property type="molecule type" value="Genomic_DNA"/>
</dbReference>
<name>A0A0D8BFL2_9ACTN</name>
<dbReference type="InterPro" id="IPR050706">
    <property type="entry name" value="Cyclic-di-GMP_PDE-like"/>
</dbReference>
<evidence type="ECO:0000313" key="2">
    <source>
        <dbReference type="EMBL" id="KJE22749.1"/>
    </source>
</evidence>
<dbReference type="RefSeq" id="WP_044885583.1">
    <property type="nucleotide sequence ID" value="NZ_JYFN01000020.1"/>
</dbReference>
<reference evidence="3" key="1">
    <citation type="submission" date="2015-02" db="EMBL/GenBank/DDBJ databases">
        <title>Draft Genome of Frankia sp. CpI1-S.</title>
        <authorList>
            <person name="Oshone R.T."/>
            <person name="Ngom M."/>
            <person name="Ghodhbane-Gtari F."/>
            <person name="Gtari M."/>
            <person name="Morris K."/>
            <person name="Thomas K."/>
            <person name="Sen A."/>
            <person name="Tisa L.S."/>
        </authorList>
    </citation>
    <scope>NUCLEOTIDE SEQUENCE [LARGE SCALE GENOMIC DNA]</scope>
    <source>
        <strain evidence="3">CpI1-S</strain>
    </source>
</reference>
<gene>
    <name evidence="2" type="ORF">FF36_02928</name>
</gene>
<dbReference type="PANTHER" id="PTHR33121:SF76">
    <property type="entry name" value="SIGNALING PROTEIN"/>
    <property type="match status" value="1"/>
</dbReference>
<dbReference type="AlphaFoldDB" id="A0A0D8BFL2"/>
<dbReference type="SUPFAM" id="SSF55781">
    <property type="entry name" value="GAF domain-like"/>
    <property type="match status" value="1"/>
</dbReference>
<protein>
    <submittedName>
        <fullName evidence="2">EAL domain-containing protein</fullName>
    </submittedName>
</protein>
<keyword evidence="3" id="KW-1185">Reference proteome</keyword>
<sequence>MTVRAATLLGPTAEVPTPSPAVVELLGVLRRHLDMDAAWLGRIEGDVLVVQVLNGDGGSFHITQGSTVRRQTGLYAEVLSGRLPALIPDTLADPRTANSPVARELDIRSYAAVPVMDGDDALYGLLGCIAHRPHHELRERDARFLQMLAEILRDSVTDLQRMWQARSQVWLDVSRLIDQGGPALAFQPVFDLEQARIIGVEALSRFPDASRSTTQWFAAAGAVGLTVELELAAVRRALGALPQIPARIGLAVNVCATTLSAGLVEMVTGTDAERLLVEITEHERIADAPEVTRALDRLRRLGVRLAADDVGAGYAGLEQLVRLRPEIIKMDCSLTQGIDVDPARRAVATGLVHVAEEIGGAVIAEGIETTGELRTTRETGIRYGQGFLLGSPTPVLRDACVAAGG</sequence>
<evidence type="ECO:0000313" key="3">
    <source>
        <dbReference type="Proteomes" id="UP000032545"/>
    </source>
</evidence>
<dbReference type="Pfam" id="PF00563">
    <property type="entry name" value="EAL"/>
    <property type="match status" value="1"/>
</dbReference>
<dbReference type="InterPro" id="IPR035919">
    <property type="entry name" value="EAL_sf"/>
</dbReference>